<feature type="transmembrane region" description="Helical" evidence="2">
    <location>
        <begin position="225"/>
        <end position="246"/>
    </location>
</feature>
<feature type="compositionally biased region" description="Low complexity" evidence="1">
    <location>
        <begin position="265"/>
        <end position="286"/>
    </location>
</feature>
<evidence type="ECO:0000313" key="3">
    <source>
        <dbReference type="EMBL" id="MDE8645830.1"/>
    </source>
</evidence>
<keyword evidence="2" id="KW-0472">Membrane</keyword>
<evidence type="ECO:0000313" key="4">
    <source>
        <dbReference type="Proteomes" id="UP001217325"/>
    </source>
</evidence>
<name>A0AAW6LP79_RHOSG</name>
<dbReference type="EMBL" id="JARDXE010000007">
    <property type="protein sequence ID" value="MDE8645830.1"/>
    <property type="molecule type" value="Genomic_DNA"/>
</dbReference>
<keyword evidence="2" id="KW-1133">Transmembrane helix</keyword>
<evidence type="ECO:0000256" key="1">
    <source>
        <dbReference type="SAM" id="MobiDB-lite"/>
    </source>
</evidence>
<organism evidence="3 4">
    <name type="scientific">Rhodococcus qingshengii</name>
    <dbReference type="NCBI Taxonomy" id="334542"/>
    <lineage>
        <taxon>Bacteria</taxon>
        <taxon>Bacillati</taxon>
        <taxon>Actinomycetota</taxon>
        <taxon>Actinomycetes</taxon>
        <taxon>Mycobacteriales</taxon>
        <taxon>Nocardiaceae</taxon>
        <taxon>Rhodococcus</taxon>
        <taxon>Rhodococcus erythropolis group</taxon>
    </lineage>
</organism>
<sequence length="416" mass="43106">MKWGVGLAVGNKRSIAAIARPDSELVTLERESVLHHAPDGTVQLGGTAAGSTGLRGFLDRVGTDDTDNFSEHMTRGEELVATAMYCLVKEVRTLTDQNLNISAVIPAGWSSDSVDVLRGALDSMNLDGVELISEDEASAAWLADPDADDRAARGAAALAAPFSITSTCPEPQPTDFAEPEDTPEEFPPFVLIEPEPESGVEAPVTKEPSIDGWLNRQWRSERRPIIAAAAAAVFLTVSGCAAAVIIGHTPTISAPRILDAQSSLSPGTDTAATSTSSSGTGTQSATSPPPEVPALGAQPTAQSWASEAESTSSESQPIPVSPGTGTEKSTTANVPAQQGSPITIQIDPLRIENLPPVVGPLDPVDPDTPDTPAVTAPTDTQTTPTQPSNPTDTTDPVVPNPDMPVMPLAPRPGMPS</sequence>
<feature type="region of interest" description="Disordered" evidence="1">
    <location>
        <begin position="263"/>
        <end position="416"/>
    </location>
</feature>
<dbReference type="AlphaFoldDB" id="A0AAW6LP79"/>
<feature type="compositionally biased region" description="Pro residues" evidence="1">
    <location>
        <begin position="398"/>
        <end position="416"/>
    </location>
</feature>
<evidence type="ECO:0000256" key="2">
    <source>
        <dbReference type="SAM" id="Phobius"/>
    </source>
</evidence>
<keyword evidence="2" id="KW-0812">Transmembrane</keyword>
<feature type="compositionally biased region" description="Low complexity" evidence="1">
    <location>
        <begin position="370"/>
        <end position="397"/>
    </location>
</feature>
<dbReference type="Proteomes" id="UP001217325">
    <property type="component" value="Unassembled WGS sequence"/>
</dbReference>
<feature type="compositionally biased region" description="Polar residues" evidence="1">
    <location>
        <begin position="323"/>
        <end position="343"/>
    </location>
</feature>
<reference evidence="3" key="1">
    <citation type="submission" date="2023-02" db="EMBL/GenBank/DDBJ databases">
        <title>A novel hydrolase synthesized by Rhodococcus erythropolis HQ is responsible for the detoxification of Zearalenone.</title>
        <authorList>
            <person name="Hu J."/>
            <person name="Xu J."/>
        </authorList>
    </citation>
    <scope>NUCLEOTIDE SEQUENCE</scope>
    <source>
        <strain evidence="3">HQ</strain>
    </source>
</reference>
<protein>
    <recommendedName>
        <fullName evidence="5">Molecular chaperone</fullName>
    </recommendedName>
</protein>
<proteinExistence type="predicted"/>
<gene>
    <name evidence="3" type="ORF">PXH69_12790</name>
</gene>
<accession>A0AAW6LP79</accession>
<feature type="compositionally biased region" description="Low complexity" evidence="1">
    <location>
        <begin position="300"/>
        <end position="316"/>
    </location>
</feature>
<dbReference type="RefSeq" id="WP_275231803.1">
    <property type="nucleotide sequence ID" value="NZ_JARDXE010000007.1"/>
</dbReference>
<evidence type="ECO:0008006" key="5">
    <source>
        <dbReference type="Google" id="ProtNLM"/>
    </source>
</evidence>
<comment type="caution">
    <text evidence="3">The sequence shown here is derived from an EMBL/GenBank/DDBJ whole genome shotgun (WGS) entry which is preliminary data.</text>
</comment>